<reference evidence="3" key="1">
    <citation type="submission" date="2021-11" db="EMBL/GenBank/DDBJ databases">
        <authorList>
            <person name="Schell T."/>
        </authorList>
    </citation>
    <scope>NUCLEOTIDE SEQUENCE</scope>
    <source>
        <strain evidence="3">M5</strain>
    </source>
</reference>
<organism evidence="3 4">
    <name type="scientific">Daphnia galeata</name>
    <dbReference type="NCBI Taxonomy" id="27404"/>
    <lineage>
        <taxon>Eukaryota</taxon>
        <taxon>Metazoa</taxon>
        <taxon>Ecdysozoa</taxon>
        <taxon>Arthropoda</taxon>
        <taxon>Crustacea</taxon>
        <taxon>Branchiopoda</taxon>
        <taxon>Diplostraca</taxon>
        <taxon>Cladocera</taxon>
        <taxon>Anomopoda</taxon>
        <taxon>Daphniidae</taxon>
        <taxon>Daphnia</taxon>
    </lineage>
</organism>
<evidence type="ECO:0000256" key="2">
    <source>
        <dbReference type="SAM" id="SignalP"/>
    </source>
</evidence>
<feature type="compositionally biased region" description="Polar residues" evidence="1">
    <location>
        <begin position="53"/>
        <end position="66"/>
    </location>
</feature>
<accession>A0A8J2S2E7</accession>
<feature type="signal peptide" evidence="2">
    <location>
        <begin position="1"/>
        <end position="20"/>
    </location>
</feature>
<proteinExistence type="predicted"/>
<keyword evidence="4" id="KW-1185">Reference proteome</keyword>
<keyword evidence="2" id="KW-0732">Signal</keyword>
<protein>
    <submittedName>
        <fullName evidence="3">Uncharacterized protein</fullName>
    </submittedName>
</protein>
<evidence type="ECO:0000313" key="3">
    <source>
        <dbReference type="EMBL" id="CAH0110114.1"/>
    </source>
</evidence>
<dbReference type="OrthoDB" id="6380292at2759"/>
<dbReference type="AlphaFoldDB" id="A0A8J2S2E7"/>
<dbReference type="Proteomes" id="UP000789390">
    <property type="component" value="Unassembled WGS sequence"/>
</dbReference>
<comment type="caution">
    <text evidence="3">The sequence shown here is derived from an EMBL/GenBank/DDBJ whole genome shotgun (WGS) entry which is preliminary data.</text>
</comment>
<sequence>MNTFKTVVMICAMLSASCSGQYTQFSQGNPGLGGMMNAGPAASAYASQSHQGVSSSPAFAQQQTPLASPVALEQPQSSPSAAGSLLGGGLSAPATTQQICSCITIHPAAPAVQQSPAASLAPAADSFAPSAASSAAQQQQQQTFSAPQQSFAAQQNSFVAPATAQQQQAYASSQQQFSGAQSAAAQSHGGY</sequence>
<name>A0A8J2S2E7_9CRUS</name>
<feature type="region of interest" description="Disordered" evidence="1">
    <location>
        <begin position="53"/>
        <end position="85"/>
    </location>
</feature>
<feature type="region of interest" description="Disordered" evidence="1">
    <location>
        <begin position="170"/>
        <end position="191"/>
    </location>
</feature>
<dbReference type="EMBL" id="CAKKLH010000299">
    <property type="protein sequence ID" value="CAH0110114.1"/>
    <property type="molecule type" value="Genomic_DNA"/>
</dbReference>
<evidence type="ECO:0000313" key="4">
    <source>
        <dbReference type="Proteomes" id="UP000789390"/>
    </source>
</evidence>
<evidence type="ECO:0000256" key="1">
    <source>
        <dbReference type="SAM" id="MobiDB-lite"/>
    </source>
</evidence>
<gene>
    <name evidence="3" type="ORF">DGAL_LOCUS13614</name>
</gene>
<feature type="chain" id="PRO_5035172549" evidence="2">
    <location>
        <begin position="21"/>
        <end position="191"/>
    </location>
</feature>
<dbReference type="PROSITE" id="PS51257">
    <property type="entry name" value="PROKAR_LIPOPROTEIN"/>
    <property type="match status" value="1"/>
</dbReference>